<gene>
    <name evidence="10" type="ORF">SAMN05660836_02689</name>
</gene>
<evidence type="ECO:0000256" key="3">
    <source>
        <dbReference type="ARBA" id="ARBA00022692"/>
    </source>
</evidence>
<feature type="transmembrane region" description="Helical" evidence="7">
    <location>
        <begin position="22"/>
        <end position="42"/>
    </location>
</feature>
<feature type="coiled-coil region" evidence="6">
    <location>
        <begin position="331"/>
        <end position="401"/>
    </location>
</feature>
<evidence type="ECO:0000313" key="10">
    <source>
        <dbReference type="EMBL" id="SFN11022.1"/>
    </source>
</evidence>
<dbReference type="InterPro" id="IPR050445">
    <property type="entry name" value="Bact_polysacc_biosynth/exp"/>
</dbReference>
<keyword evidence="5 7" id="KW-0472">Membrane</keyword>
<keyword evidence="11" id="KW-1185">Reference proteome</keyword>
<dbReference type="Proteomes" id="UP000199611">
    <property type="component" value="Unassembled WGS sequence"/>
</dbReference>
<comment type="subcellular location">
    <subcellularLocation>
        <location evidence="1">Cell membrane</location>
        <topology evidence="1">Multi-pass membrane protein</topology>
    </subcellularLocation>
</comment>
<dbReference type="AlphaFoldDB" id="A0A1I4WCH7"/>
<dbReference type="PANTHER" id="PTHR32309">
    <property type="entry name" value="TYROSINE-PROTEIN KINASE"/>
    <property type="match status" value="1"/>
</dbReference>
<dbReference type="RefSeq" id="WP_093396524.1">
    <property type="nucleotide sequence ID" value="NZ_FOUU01000016.1"/>
</dbReference>
<evidence type="ECO:0000259" key="9">
    <source>
        <dbReference type="Pfam" id="PF13807"/>
    </source>
</evidence>
<keyword evidence="3 7" id="KW-0812">Transmembrane</keyword>
<evidence type="ECO:0000256" key="2">
    <source>
        <dbReference type="ARBA" id="ARBA00022475"/>
    </source>
</evidence>
<dbReference type="EMBL" id="FOUU01000016">
    <property type="protein sequence ID" value="SFN11022.1"/>
    <property type="molecule type" value="Genomic_DNA"/>
</dbReference>
<feature type="domain" description="Tyrosine-protein kinase G-rich" evidence="9">
    <location>
        <begin position="390"/>
        <end position="466"/>
    </location>
</feature>
<protein>
    <submittedName>
        <fullName evidence="10">Uncharacterized protein involved in exopolysaccharide biosynthesis</fullName>
    </submittedName>
</protein>
<proteinExistence type="predicted"/>
<evidence type="ECO:0000256" key="6">
    <source>
        <dbReference type="SAM" id="Coils"/>
    </source>
</evidence>
<keyword evidence="2" id="KW-1003">Cell membrane</keyword>
<keyword evidence="4 7" id="KW-1133">Transmembrane helix</keyword>
<feature type="coiled-coil region" evidence="6">
    <location>
        <begin position="209"/>
        <end position="266"/>
    </location>
</feature>
<evidence type="ECO:0000256" key="7">
    <source>
        <dbReference type="SAM" id="Phobius"/>
    </source>
</evidence>
<keyword evidence="6" id="KW-0175">Coiled coil</keyword>
<dbReference type="InterPro" id="IPR003856">
    <property type="entry name" value="LPS_length_determ_N"/>
</dbReference>
<accession>A0A1I4WCH7</accession>
<evidence type="ECO:0000256" key="1">
    <source>
        <dbReference type="ARBA" id="ARBA00004651"/>
    </source>
</evidence>
<dbReference type="InterPro" id="IPR032807">
    <property type="entry name" value="GNVR"/>
</dbReference>
<feature type="transmembrane region" description="Helical" evidence="7">
    <location>
        <begin position="445"/>
        <end position="464"/>
    </location>
</feature>
<organism evidence="10 11">
    <name type="scientific">Thermodesulforhabdus norvegica</name>
    <dbReference type="NCBI Taxonomy" id="39841"/>
    <lineage>
        <taxon>Bacteria</taxon>
        <taxon>Pseudomonadati</taxon>
        <taxon>Thermodesulfobacteriota</taxon>
        <taxon>Syntrophobacteria</taxon>
        <taxon>Syntrophobacterales</taxon>
        <taxon>Thermodesulforhabdaceae</taxon>
        <taxon>Thermodesulforhabdus</taxon>
    </lineage>
</organism>
<dbReference type="Pfam" id="PF02706">
    <property type="entry name" value="Wzz"/>
    <property type="match status" value="1"/>
</dbReference>
<dbReference type="GO" id="GO:0005886">
    <property type="term" value="C:plasma membrane"/>
    <property type="evidence" value="ECO:0007669"/>
    <property type="project" value="UniProtKB-SubCell"/>
</dbReference>
<evidence type="ECO:0000256" key="4">
    <source>
        <dbReference type="ARBA" id="ARBA00022989"/>
    </source>
</evidence>
<evidence type="ECO:0000313" key="11">
    <source>
        <dbReference type="Proteomes" id="UP000199611"/>
    </source>
</evidence>
<reference evidence="10 11" key="1">
    <citation type="submission" date="2016-10" db="EMBL/GenBank/DDBJ databases">
        <authorList>
            <person name="de Groot N.N."/>
        </authorList>
    </citation>
    <scope>NUCLEOTIDE SEQUENCE [LARGE SCALE GENOMIC DNA]</scope>
    <source>
        <strain evidence="10 11">DSM 9990</strain>
    </source>
</reference>
<dbReference type="OrthoDB" id="9812433at2"/>
<evidence type="ECO:0000259" key="8">
    <source>
        <dbReference type="Pfam" id="PF02706"/>
    </source>
</evidence>
<sequence>MTRKPNSSIDTVEILNILFKNIPLIGLIFFVAVGGALLYCLTTSPVYQAEVKFLVKLGRENIASLSLLPQNPYNVIIQERPENVQDEIEILKSPALTYRLLPELKQKLKELPSRSEKGIIGRLKSGVEPALHKWNQFLTVIGLKSEQNEEEYLFKTLRKALKISWQEESNVITMAFRWNDPEFAAYAVNRYAEEYLKYRAKAISPRSPLKFYEDQIHTYEDLLGQAEEALLSYQTQHDLSNVERQKELLLQERSDLERQLMEINLRVTEISSKEKGIRKMLQSGDEWIETPQMGRLGVQFTDLAPLDEKYFEVKSALDAALQLYTPKAREVRSLKEQIQKLRIQKANSLLNIFGVERTNLEAQRDKLLAQLEQNRQKLSEITAHQVKYEQLVRNKKLLEETYLLYKKKAEELRMAEEMDKWRIANVQIIDRAIPPITPIWPRKKLLIVLVAFLALSTGVLIAFVKELLSSDTVNRISDLEELGLEPLALIPELKRR</sequence>
<dbReference type="STRING" id="39841.SAMN05660836_02689"/>
<dbReference type="GO" id="GO:0004713">
    <property type="term" value="F:protein tyrosine kinase activity"/>
    <property type="evidence" value="ECO:0007669"/>
    <property type="project" value="TreeGrafter"/>
</dbReference>
<dbReference type="Pfam" id="PF13807">
    <property type="entry name" value="GNVR"/>
    <property type="match status" value="1"/>
</dbReference>
<dbReference type="PANTHER" id="PTHR32309:SF13">
    <property type="entry name" value="FERRIC ENTEROBACTIN TRANSPORT PROTEIN FEPE"/>
    <property type="match status" value="1"/>
</dbReference>
<evidence type="ECO:0000256" key="5">
    <source>
        <dbReference type="ARBA" id="ARBA00023136"/>
    </source>
</evidence>
<name>A0A1I4WCH7_9BACT</name>
<feature type="domain" description="Polysaccharide chain length determinant N-terminal" evidence="8">
    <location>
        <begin position="8"/>
        <end position="103"/>
    </location>
</feature>